<dbReference type="EMBL" id="JBFCZG010000001">
    <property type="protein sequence ID" value="KAL3426827.1"/>
    <property type="molecule type" value="Genomic_DNA"/>
</dbReference>
<dbReference type="PROSITE" id="PS00571">
    <property type="entry name" value="AMIDASES"/>
    <property type="match status" value="1"/>
</dbReference>
<evidence type="ECO:0000259" key="5">
    <source>
        <dbReference type="Pfam" id="PF01425"/>
    </source>
</evidence>
<comment type="catalytic activity">
    <reaction evidence="1">
        <text>a monocarboxylic acid amide + H2O = a monocarboxylate + NH4(+)</text>
        <dbReference type="Rhea" id="RHEA:12020"/>
        <dbReference type="ChEBI" id="CHEBI:15377"/>
        <dbReference type="ChEBI" id="CHEBI:28938"/>
        <dbReference type="ChEBI" id="CHEBI:35757"/>
        <dbReference type="ChEBI" id="CHEBI:83628"/>
        <dbReference type="EC" id="3.5.1.4"/>
    </reaction>
</comment>
<dbReference type="Gene3D" id="3.90.1300.10">
    <property type="entry name" value="Amidase signature (AS) domain"/>
    <property type="match status" value="1"/>
</dbReference>
<organism evidence="6 7">
    <name type="scientific">Phlyctema vagabunda</name>
    <dbReference type="NCBI Taxonomy" id="108571"/>
    <lineage>
        <taxon>Eukaryota</taxon>
        <taxon>Fungi</taxon>
        <taxon>Dikarya</taxon>
        <taxon>Ascomycota</taxon>
        <taxon>Pezizomycotina</taxon>
        <taxon>Leotiomycetes</taxon>
        <taxon>Helotiales</taxon>
        <taxon>Dermateaceae</taxon>
        <taxon>Phlyctema</taxon>
    </lineage>
</organism>
<dbReference type="PIRSF" id="PIRSF001221">
    <property type="entry name" value="Amidase_fungi"/>
    <property type="match status" value="1"/>
</dbReference>
<dbReference type="InterPro" id="IPR020556">
    <property type="entry name" value="Amidase_CS"/>
</dbReference>
<reference evidence="6 7" key="1">
    <citation type="submission" date="2024-06" db="EMBL/GenBank/DDBJ databases">
        <title>Complete genome of Phlyctema vagabunda strain 19-DSS-EL-015.</title>
        <authorList>
            <person name="Fiorenzani C."/>
        </authorList>
    </citation>
    <scope>NUCLEOTIDE SEQUENCE [LARGE SCALE GENOMIC DNA]</scope>
    <source>
        <strain evidence="6 7">19-DSS-EL-015</strain>
    </source>
</reference>
<keyword evidence="4" id="KW-0378">Hydrolase</keyword>
<evidence type="ECO:0000256" key="3">
    <source>
        <dbReference type="ARBA" id="ARBA00012922"/>
    </source>
</evidence>
<evidence type="ECO:0000313" key="7">
    <source>
        <dbReference type="Proteomes" id="UP001629113"/>
    </source>
</evidence>
<feature type="domain" description="Amidase" evidence="5">
    <location>
        <begin position="84"/>
        <end position="540"/>
    </location>
</feature>
<gene>
    <name evidence="6" type="ORF">PVAG01_00336</name>
</gene>
<comment type="similarity">
    <text evidence="2">Belongs to the amidase family.</text>
</comment>
<comment type="caution">
    <text evidence="6">The sequence shown here is derived from an EMBL/GenBank/DDBJ whole genome shotgun (WGS) entry which is preliminary data.</text>
</comment>
<dbReference type="Pfam" id="PF01425">
    <property type="entry name" value="Amidase"/>
    <property type="match status" value="1"/>
</dbReference>
<dbReference type="InterPro" id="IPR036928">
    <property type="entry name" value="AS_sf"/>
</dbReference>
<dbReference type="SUPFAM" id="SSF75304">
    <property type="entry name" value="Amidase signature (AS) enzymes"/>
    <property type="match status" value="1"/>
</dbReference>
<evidence type="ECO:0000256" key="1">
    <source>
        <dbReference type="ARBA" id="ARBA00001311"/>
    </source>
</evidence>
<evidence type="ECO:0000256" key="4">
    <source>
        <dbReference type="ARBA" id="ARBA00022801"/>
    </source>
</evidence>
<dbReference type="EC" id="3.5.1.4" evidence="3"/>
<name>A0ABR4PTX6_9HELO</name>
<dbReference type="PANTHER" id="PTHR46072">
    <property type="entry name" value="AMIDASE-RELATED-RELATED"/>
    <property type="match status" value="1"/>
</dbReference>
<protein>
    <recommendedName>
        <fullName evidence="3">amidase</fullName>
        <ecNumber evidence="3">3.5.1.4</ecNumber>
    </recommendedName>
</protein>
<sequence>MVDTNAALAQRWHDVAARVKARIDDAIPKSYFADPKLVPQCPNEAVLNLPAISGVLNARELEITEQNVHVLLPKIADKTYTAVEVTTAFCKRATIAHQVTNCLALILFDSALSRAVELDEYLGTTGKTVGPLHGLPISIKEHIEVKGTVATAGFIAWADDVSKEDALVVKILREAGAVFHVKTTNPQALMALETVSNIYGRTTNPHNRSLNPGGSSGGEGALIAMRGSLLGVGTDMGGSIRCPAAFCGIYGLKPSIARNPHSGLAGNYGGMENIVGVVGPMATCVEDIRIFQEVILAPHPWNYEPSLVRLPWNPDSPDALLPVKLKIGIIWDDSVVQPHPPIMRTLKAAAKALTDARHQLIDWDTSIHREIQKTIEDMFFLDAAQEVIDVFEAGDESPVAIIENAMETFRPKKAFTLGETWKLNSQRNAQQTKYAEMWNTTGIDFILAPANPAAAPAHDEGRWGGYTGVWNALDHSAVTFPVSTVQDSDTYENFPPRSETSLGDMDAYYIDMYKEGPRKFSNAPIALQVIGRRHTEERMLKVVEVVQQIIAGSV</sequence>
<evidence type="ECO:0000313" key="6">
    <source>
        <dbReference type="EMBL" id="KAL3426827.1"/>
    </source>
</evidence>
<dbReference type="PANTHER" id="PTHR46072:SF4">
    <property type="entry name" value="AMIDASE C550.07-RELATED"/>
    <property type="match status" value="1"/>
</dbReference>
<dbReference type="Proteomes" id="UP001629113">
    <property type="component" value="Unassembled WGS sequence"/>
</dbReference>
<proteinExistence type="inferred from homology"/>
<keyword evidence="7" id="KW-1185">Reference proteome</keyword>
<evidence type="ECO:0000256" key="2">
    <source>
        <dbReference type="ARBA" id="ARBA00009199"/>
    </source>
</evidence>
<accession>A0ABR4PTX6</accession>
<dbReference type="InterPro" id="IPR023631">
    <property type="entry name" value="Amidase_dom"/>
</dbReference>